<reference evidence="1" key="1">
    <citation type="journal article" date="2019" name="Sci. Rep.">
        <title>Draft genome of Tanacetum cinerariifolium, the natural source of mosquito coil.</title>
        <authorList>
            <person name="Yamashiro T."/>
            <person name="Shiraishi A."/>
            <person name="Satake H."/>
            <person name="Nakayama K."/>
        </authorList>
    </citation>
    <scope>NUCLEOTIDE SEQUENCE</scope>
</reference>
<name>A0A699SNL5_TANCI</name>
<proteinExistence type="predicted"/>
<evidence type="ECO:0000313" key="1">
    <source>
        <dbReference type="EMBL" id="GFC99416.1"/>
    </source>
</evidence>
<dbReference type="AlphaFoldDB" id="A0A699SNL5"/>
<accession>A0A699SNL5</accession>
<organism evidence="1">
    <name type="scientific">Tanacetum cinerariifolium</name>
    <name type="common">Dalmatian daisy</name>
    <name type="synonym">Chrysanthemum cinerariifolium</name>
    <dbReference type="NCBI Taxonomy" id="118510"/>
    <lineage>
        <taxon>Eukaryota</taxon>
        <taxon>Viridiplantae</taxon>
        <taxon>Streptophyta</taxon>
        <taxon>Embryophyta</taxon>
        <taxon>Tracheophyta</taxon>
        <taxon>Spermatophyta</taxon>
        <taxon>Magnoliopsida</taxon>
        <taxon>eudicotyledons</taxon>
        <taxon>Gunneridae</taxon>
        <taxon>Pentapetalae</taxon>
        <taxon>asterids</taxon>
        <taxon>campanulids</taxon>
        <taxon>Asterales</taxon>
        <taxon>Asteraceae</taxon>
        <taxon>Asteroideae</taxon>
        <taxon>Anthemideae</taxon>
        <taxon>Anthemidinae</taxon>
        <taxon>Tanacetum</taxon>
    </lineage>
</organism>
<sequence length="73" mass="8290">MSAVMMWMLLRYDGWAQFKAYVSLDGFLPAKAKVLRGCWLLMELGHALLVGLLDLSLTVRICGEFLVLLCLRE</sequence>
<gene>
    <name evidence="1" type="ORF">Tci_871386</name>
</gene>
<protein>
    <submittedName>
        <fullName evidence="1">Uncharacterized protein</fullName>
    </submittedName>
</protein>
<dbReference type="EMBL" id="BKCJ011178302">
    <property type="protein sequence ID" value="GFC99416.1"/>
    <property type="molecule type" value="Genomic_DNA"/>
</dbReference>
<comment type="caution">
    <text evidence="1">The sequence shown here is derived from an EMBL/GenBank/DDBJ whole genome shotgun (WGS) entry which is preliminary data.</text>
</comment>